<organism evidence="5 6">
    <name type="scientific">Granulicella pectinivorans</name>
    <dbReference type="NCBI Taxonomy" id="474950"/>
    <lineage>
        <taxon>Bacteria</taxon>
        <taxon>Pseudomonadati</taxon>
        <taxon>Acidobacteriota</taxon>
        <taxon>Terriglobia</taxon>
        <taxon>Terriglobales</taxon>
        <taxon>Acidobacteriaceae</taxon>
        <taxon>Granulicella</taxon>
    </lineage>
</organism>
<dbReference type="AlphaFoldDB" id="A0A1I6L4A2"/>
<feature type="repeat" description="TPR" evidence="3">
    <location>
        <begin position="69"/>
        <end position="102"/>
    </location>
</feature>
<keyword evidence="1" id="KW-0677">Repeat</keyword>
<evidence type="ECO:0000256" key="3">
    <source>
        <dbReference type="PROSITE-ProRule" id="PRU00339"/>
    </source>
</evidence>
<protein>
    <submittedName>
        <fullName evidence="5">Tetratricopeptide repeat-containing protein</fullName>
    </submittedName>
</protein>
<dbReference type="InterPro" id="IPR050498">
    <property type="entry name" value="Ycf3"/>
</dbReference>
<dbReference type="PROSITE" id="PS50005">
    <property type="entry name" value="TPR"/>
    <property type="match status" value="3"/>
</dbReference>
<sequence length="359" mass="39680">MAALITCIFIGVFSTNFASAQTSSRTTTAASGPANRSLYLQAEQFAASNRLAEAEAVLAKAQTLDPSDIDVLRLSAKVKGRMGEYQQAIDLFRNVVRLQPKIAENHLDLAFALADALQLDAALSETAAALALRPRSPQAHLNRARILADLHRNSEAAREFAITSKLEPDNPAIFFYWSLLEREEGHLAREIELRQRVVQLQPTNDRAFFYLGRSLAEQSRHAESIAALRRAVELNPHAGDAVYMLARELKPQNPDESRTLMQQFNQVRIQDARLDPIKTLGNEAYAASQQQDWPRAIELLHNALSQCGDCSIAAGLHRNLGLALCHIGNLNEGAEELHTALRLNPDDRDAVAALNIIQR</sequence>
<dbReference type="Pfam" id="PF13432">
    <property type="entry name" value="TPR_16"/>
    <property type="match status" value="3"/>
</dbReference>
<evidence type="ECO:0000313" key="5">
    <source>
        <dbReference type="EMBL" id="SFR98276.1"/>
    </source>
</evidence>
<evidence type="ECO:0000256" key="2">
    <source>
        <dbReference type="ARBA" id="ARBA00022803"/>
    </source>
</evidence>
<keyword evidence="2 3" id="KW-0802">TPR repeat</keyword>
<dbReference type="EMBL" id="FOZL01000001">
    <property type="protein sequence ID" value="SFR98276.1"/>
    <property type="molecule type" value="Genomic_DNA"/>
</dbReference>
<evidence type="ECO:0000256" key="1">
    <source>
        <dbReference type="ARBA" id="ARBA00022737"/>
    </source>
</evidence>
<gene>
    <name evidence="5" type="ORF">SAMN05421771_0238</name>
</gene>
<dbReference type="Gene3D" id="1.25.40.10">
    <property type="entry name" value="Tetratricopeptide repeat domain"/>
    <property type="match status" value="4"/>
</dbReference>
<dbReference type="PANTHER" id="PTHR44858">
    <property type="entry name" value="TETRATRICOPEPTIDE REPEAT PROTEIN 6"/>
    <property type="match status" value="1"/>
</dbReference>
<feature type="repeat" description="TPR" evidence="3">
    <location>
        <begin position="314"/>
        <end position="347"/>
    </location>
</feature>
<name>A0A1I6L4A2_9BACT</name>
<keyword evidence="6" id="KW-1185">Reference proteome</keyword>
<dbReference type="SMART" id="SM00028">
    <property type="entry name" value="TPR"/>
    <property type="match status" value="6"/>
</dbReference>
<dbReference type="PANTHER" id="PTHR44858:SF1">
    <property type="entry name" value="UDP-N-ACETYLGLUCOSAMINE--PEPTIDE N-ACETYLGLUCOSAMINYLTRANSFERASE SPINDLY-RELATED"/>
    <property type="match status" value="1"/>
</dbReference>
<reference evidence="5 6" key="1">
    <citation type="submission" date="2016-10" db="EMBL/GenBank/DDBJ databases">
        <authorList>
            <person name="de Groot N.N."/>
        </authorList>
    </citation>
    <scope>NUCLEOTIDE SEQUENCE [LARGE SCALE GENOMIC DNA]</scope>
    <source>
        <strain evidence="5 6">DSM 21001</strain>
    </source>
</reference>
<evidence type="ECO:0000313" key="6">
    <source>
        <dbReference type="Proteomes" id="UP000199024"/>
    </source>
</evidence>
<dbReference type="Proteomes" id="UP000199024">
    <property type="component" value="Unassembled WGS sequence"/>
</dbReference>
<feature type="signal peptide" evidence="4">
    <location>
        <begin position="1"/>
        <end position="20"/>
    </location>
</feature>
<dbReference type="InterPro" id="IPR011990">
    <property type="entry name" value="TPR-like_helical_dom_sf"/>
</dbReference>
<dbReference type="InterPro" id="IPR019734">
    <property type="entry name" value="TPR_rpt"/>
</dbReference>
<feature type="repeat" description="TPR" evidence="3">
    <location>
        <begin position="205"/>
        <end position="238"/>
    </location>
</feature>
<proteinExistence type="predicted"/>
<dbReference type="SUPFAM" id="SSF48452">
    <property type="entry name" value="TPR-like"/>
    <property type="match status" value="2"/>
</dbReference>
<dbReference type="RefSeq" id="WP_175528807.1">
    <property type="nucleotide sequence ID" value="NZ_FOZL01000001.1"/>
</dbReference>
<accession>A0A1I6L4A2</accession>
<dbReference type="STRING" id="474950.SAMN05421771_0238"/>
<evidence type="ECO:0000256" key="4">
    <source>
        <dbReference type="SAM" id="SignalP"/>
    </source>
</evidence>
<feature type="chain" id="PRO_5011671076" evidence="4">
    <location>
        <begin position="21"/>
        <end position="359"/>
    </location>
</feature>
<keyword evidence="4" id="KW-0732">Signal</keyword>